<feature type="transmembrane region" description="Helical" evidence="1">
    <location>
        <begin position="64"/>
        <end position="81"/>
    </location>
</feature>
<feature type="transmembrane region" description="Helical" evidence="1">
    <location>
        <begin position="6"/>
        <end position="26"/>
    </location>
</feature>
<dbReference type="Pfam" id="PF20327">
    <property type="entry name" value="DUF6622"/>
    <property type="match status" value="1"/>
</dbReference>
<keyword evidence="1" id="KW-0812">Transmembrane</keyword>
<evidence type="ECO:0000313" key="3">
    <source>
        <dbReference type="EMBL" id="OAD43622.1"/>
    </source>
</evidence>
<feature type="transmembrane region" description="Helical" evidence="1">
    <location>
        <begin position="38"/>
        <end position="58"/>
    </location>
</feature>
<evidence type="ECO:0000313" key="4">
    <source>
        <dbReference type="Proteomes" id="UP000185657"/>
    </source>
</evidence>
<organism evidence="2 5">
    <name type="scientific">Hydrogenophaga crassostreae</name>
    <dbReference type="NCBI Taxonomy" id="1763535"/>
    <lineage>
        <taxon>Bacteria</taxon>
        <taxon>Pseudomonadati</taxon>
        <taxon>Pseudomonadota</taxon>
        <taxon>Betaproteobacteria</taxon>
        <taxon>Burkholderiales</taxon>
        <taxon>Comamonadaceae</taxon>
        <taxon>Hydrogenophaga</taxon>
    </lineage>
</organism>
<reference evidence="3 4" key="1">
    <citation type="submission" date="2016-02" db="EMBL/GenBank/DDBJ databases">
        <title>Draft genome sequence of Hydrogenophaga sp. LPB0072.</title>
        <authorList>
            <person name="Shin S.-K."/>
            <person name="Yi H."/>
        </authorList>
    </citation>
    <scope>NUCLEOTIDE SEQUENCE [LARGE SCALE GENOMIC DNA]</scope>
    <source>
        <strain evidence="3 4">LPB0072</strain>
    </source>
</reference>
<evidence type="ECO:0000256" key="1">
    <source>
        <dbReference type="SAM" id="Phobius"/>
    </source>
</evidence>
<dbReference type="Proteomes" id="UP000185657">
    <property type="component" value="Unassembled WGS sequence"/>
</dbReference>
<dbReference type="OrthoDB" id="3034721at2"/>
<dbReference type="InterPro" id="IPR046730">
    <property type="entry name" value="DUF6622"/>
</dbReference>
<dbReference type="Proteomes" id="UP000185680">
    <property type="component" value="Chromosome"/>
</dbReference>
<dbReference type="KEGG" id="hyl:LPB072_17435"/>
<name>A0A163CM99_9BURK</name>
<evidence type="ECO:0008006" key="6">
    <source>
        <dbReference type="Google" id="ProtNLM"/>
    </source>
</evidence>
<protein>
    <recommendedName>
        <fullName evidence="6">Transmembrane protein</fullName>
    </recommendedName>
</protein>
<evidence type="ECO:0000313" key="5">
    <source>
        <dbReference type="Proteomes" id="UP000185680"/>
    </source>
</evidence>
<dbReference type="EMBL" id="CP017476">
    <property type="protein sequence ID" value="AOW14354.1"/>
    <property type="molecule type" value="Genomic_DNA"/>
</dbReference>
<dbReference type="EMBL" id="LVWD01000003">
    <property type="protein sequence ID" value="OAD43622.1"/>
    <property type="molecule type" value="Genomic_DNA"/>
</dbReference>
<keyword evidence="1" id="KW-1133">Transmembrane helix</keyword>
<dbReference type="STRING" id="1763535.LPB072_17435"/>
<evidence type="ECO:0000313" key="2">
    <source>
        <dbReference type="EMBL" id="AOW14354.1"/>
    </source>
</evidence>
<dbReference type="AlphaFoldDB" id="A0A163CM99"/>
<accession>A0A163CM99</accession>
<sequence length="171" mass="18130">MLSQILAHTPIWVFALFAALIVLGLSQMRGREIKLQRASILPLVMVVLSLAGTVSAFGAAPWPLLAWAAGLAVATTTLLALPLPAGTRFNATTRRVKLPGSAVPLALMMGIFFTKYAVGAALGMHPEFAQWPSFTTTAGALYGLFSGVFLGRGLRLWRLARKQTPADAIAA</sequence>
<dbReference type="RefSeq" id="WP_066085824.1">
    <property type="nucleotide sequence ID" value="NZ_CP017476.1"/>
</dbReference>
<reference evidence="2 5" key="2">
    <citation type="submission" date="2016-10" db="EMBL/GenBank/DDBJ databases">
        <title>Hydorgenophaga sp. LPB0072 isolated from gastropod.</title>
        <authorList>
            <person name="Kim E."/>
            <person name="Yi H."/>
        </authorList>
    </citation>
    <scope>NUCLEOTIDE SEQUENCE [LARGE SCALE GENOMIC DNA]</scope>
    <source>
        <strain evidence="2 5">LPB0072</strain>
    </source>
</reference>
<keyword evidence="4" id="KW-1185">Reference proteome</keyword>
<feature type="transmembrane region" description="Helical" evidence="1">
    <location>
        <begin position="102"/>
        <end position="122"/>
    </location>
</feature>
<feature type="transmembrane region" description="Helical" evidence="1">
    <location>
        <begin position="134"/>
        <end position="154"/>
    </location>
</feature>
<keyword evidence="1" id="KW-0472">Membrane</keyword>
<gene>
    <name evidence="2" type="ORF">LPB072_17435</name>
    <name evidence="3" type="ORF">LPB72_03600</name>
</gene>
<proteinExistence type="predicted"/>